<dbReference type="Proteomes" id="UP000192727">
    <property type="component" value="Chromosome"/>
</dbReference>
<dbReference type="AlphaFoldDB" id="A0A1V0UX67"/>
<reference evidence="1 2" key="1">
    <citation type="submission" date="2017-03" db="EMBL/GenBank/DDBJ databases">
        <title>Paenibacillus larvae genome sequencing.</title>
        <authorList>
            <person name="Dingman D.W."/>
        </authorList>
    </citation>
    <scope>NUCLEOTIDE SEQUENCE [LARGE SCALE GENOMIC DNA]</scope>
    <source>
        <strain evidence="1 2">SAG 10367</strain>
    </source>
</reference>
<dbReference type="RefSeq" id="WP_077995599.1">
    <property type="nucleotide sequence ID" value="NZ_CP019794.1"/>
</dbReference>
<organism evidence="1 2">
    <name type="scientific">Paenibacillus larvae subsp. pulvifaciens</name>
    <dbReference type="NCBI Taxonomy" id="1477"/>
    <lineage>
        <taxon>Bacteria</taxon>
        <taxon>Bacillati</taxon>
        <taxon>Bacillota</taxon>
        <taxon>Bacilli</taxon>
        <taxon>Bacillales</taxon>
        <taxon>Paenibacillaceae</taxon>
        <taxon>Paenibacillus</taxon>
    </lineage>
</organism>
<evidence type="ECO:0000313" key="1">
    <source>
        <dbReference type="EMBL" id="ARF69737.1"/>
    </source>
</evidence>
<proteinExistence type="predicted"/>
<evidence type="ECO:0000313" key="2">
    <source>
        <dbReference type="Proteomes" id="UP000192727"/>
    </source>
</evidence>
<dbReference type="EMBL" id="CP020557">
    <property type="protein sequence ID" value="ARF69737.1"/>
    <property type="molecule type" value="Genomic_DNA"/>
</dbReference>
<dbReference type="PROSITE" id="PS51257">
    <property type="entry name" value="PROKAR_LIPOPROTEIN"/>
    <property type="match status" value="1"/>
</dbReference>
<sequence>MKKFLSMVMIISLMGVLAACGDKSTEASKKEPAATEAPSKDKKDIWTYYENAKWTDDFKGLKTEIEKVVVSDKAPQKDDPSKMDASAVGIKINLHNTTDGKFTTYPDQARLVTSTGEQIETPFLVARTT</sequence>
<protein>
    <submittedName>
        <fullName evidence="1">Uncharacterized protein</fullName>
    </submittedName>
</protein>
<dbReference type="GeneID" id="64219616"/>
<accession>A0A1V0UX67</accession>
<name>A0A1V0UX67_9BACL</name>
<gene>
    <name evidence="1" type="ORF">B7C51_20680</name>
</gene>